<name>A0A8H6HX88_9AGAR</name>
<dbReference type="EMBL" id="JACGCI010000036">
    <property type="protein sequence ID" value="KAF6753987.1"/>
    <property type="molecule type" value="Genomic_DNA"/>
</dbReference>
<proteinExistence type="predicted"/>
<accession>A0A8H6HX88</accession>
<evidence type="ECO:0000313" key="1">
    <source>
        <dbReference type="EMBL" id="KAF6753987.1"/>
    </source>
</evidence>
<gene>
    <name evidence="1" type="ORF">DFP72DRAFT_1046241</name>
</gene>
<sequence>MPLRLSVLHILKGDSRHDDSARYFGNRSHNIRLSTGAYQSPKKWSTQNQFVELDPWSGSRDRTSSPGMIWDLTIYRTRRVRVLICRHYATRGAGLNLKPCMSRILNLLVKFHIRDEISLPSWTCILVWITTRGSIIDLDDTPTNSTLNRPDTREMEVGTNVGPDASSWSMGWNDWREVTCKVFKVVPRMLCAMRSDPLDEYTRPPWEMESMQNVP</sequence>
<reference evidence="1 2" key="1">
    <citation type="submission" date="2020-07" db="EMBL/GenBank/DDBJ databases">
        <title>Comparative genomics of pyrophilous fungi reveals a link between fire events and developmental genes.</title>
        <authorList>
            <consortium name="DOE Joint Genome Institute"/>
            <person name="Steindorff A.S."/>
            <person name="Carver A."/>
            <person name="Calhoun S."/>
            <person name="Stillman K."/>
            <person name="Liu H."/>
            <person name="Lipzen A."/>
            <person name="Pangilinan J."/>
            <person name="Labutti K."/>
            <person name="Bruns T.D."/>
            <person name="Grigoriev I.V."/>
        </authorList>
    </citation>
    <scope>NUCLEOTIDE SEQUENCE [LARGE SCALE GENOMIC DNA]</scope>
    <source>
        <strain evidence="1 2">CBS 144469</strain>
    </source>
</reference>
<comment type="caution">
    <text evidence="1">The sequence shown here is derived from an EMBL/GenBank/DDBJ whole genome shotgun (WGS) entry which is preliminary data.</text>
</comment>
<dbReference type="Proteomes" id="UP000521943">
    <property type="component" value="Unassembled WGS sequence"/>
</dbReference>
<protein>
    <submittedName>
        <fullName evidence="1">Uncharacterized protein</fullName>
    </submittedName>
</protein>
<evidence type="ECO:0000313" key="2">
    <source>
        <dbReference type="Proteomes" id="UP000521943"/>
    </source>
</evidence>
<organism evidence="1 2">
    <name type="scientific">Ephemerocybe angulata</name>
    <dbReference type="NCBI Taxonomy" id="980116"/>
    <lineage>
        <taxon>Eukaryota</taxon>
        <taxon>Fungi</taxon>
        <taxon>Dikarya</taxon>
        <taxon>Basidiomycota</taxon>
        <taxon>Agaricomycotina</taxon>
        <taxon>Agaricomycetes</taxon>
        <taxon>Agaricomycetidae</taxon>
        <taxon>Agaricales</taxon>
        <taxon>Agaricineae</taxon>
        <taxon>Psathyrellaceae</taxon>
        <taxon>Ephemerocybe</taxon>
    </lineage>
</organism>
<keyword evidence="2" id="KW-1185">Reference proteome</keyword>
<dbReference type="AlphaFoldDB" id="A0A8H6HX88"/>